<dbReference type="RefSeq" id="WP_097771214.1">
    <property type="nucleotide sequence ID" value="NZ_NOUW01000027.1"/>
</dbReference>
<proteinExistence type="predicted"/>
<reference evidence="2 3" key="1">
    <citation type="journal article" date="2017" name="Front. Microbiol.">
        <title>New Insights into the Diversity of the Genus Faecalibacterium.</title>
        <authorList>
            <person name="Benevides L."/>
            <person name="Burman S."/>
            <person name="Martin R."/>
            <person name="Robert V."/>
            <person name="Thomas M."/>
            <person name="Miquel S."/>
            <person name="Chain F."/>
            <person name="Sokol H."/>
            <person name="Bermudez-Humaran L.G."/>
            <person name="Morrison M."/>
            <person name="Langella P."/>
            <person name="Azevedo V.A."/>
            <person name="Chatel J.M."/>
            <person name="Soares S."/>
        </authorList>
    </citation>
    <scope>NUCLEOTIDE SEQUENCE [LARGE SCALE GENOMIC DNA]</scope>
    <source>
        <strain evidence="2 3">AHMP21</strain>
    </source>
</reference>
<keyword evidence="1" id="KW-1133">Transmembrane helix</keyword>
<feature type="transmembrane region" description="Helical" evidence="1">
    <location>
        <begin position="94"/>
        <end position="114"/>
    </location>
</feature>
<dbReference type="AlphaFoldDB" id="A0A2A7BCY6"/>
<evidence type="ECO:0000313" key="3">
    <source>
        <dbReference type="Proteomes" id="UP000220438"/>
    </source>
</evidence>
<keyword evidence="1" id="KW-0472">Membrane</keyword>
<feature type="transmembrane region" description="Helical" evidence="1">
    <location>
        <begin position="120"/>
        <end position="140"/>
    </location>
</feature>
<feature type="transmembrane region" description="Helical" evidence="1">
    <location>
        <begin position="176"/>
        <end position="198"/>
    </location>
</feature>
<dbReference type="Proteomes" id="UP000220438">
    <property type="component" value="Unassembled WGS sequence"/>
</dbReference>
<keyword evidence="1" id="KW-0812">Transmembrane</keyword>
<organism evidence="2 3">
    <name type="scientific">Faecalibacterium prausnitzii</name>
    <dbReference type="NCBI Taxonomy" id="853"/>
    <lineage>
        <taxon>Bacteria</taxon>
        <taxon>Bacillati</taxon>
        <taxon>Bacillota</taxon>
        <taxon>Clostridia</taxon>
        <taxon>Eubacteriales</taxon>
        <taxon>Oscillospiraceae</taxon>
        <taxon>Faecalibacterium</taxon>
    </lineage>
</organism>
<sequence>MSFEIIDNTFQVIVLAAMALLAFILAFRRSSRSCLILAFGYASFMMGTLYYLLHLIILGHGPQVFYVAECSWMASYFFFLSLEILYWEGLRPPFSPFALAAGVVFAGVVMRVQVFGPSPLMSGALALTFGALAYLCFSALQKEKRLRPYEIALLFEMSLQILLFVASGFIRDYTRFSLYYAVDILLTLTLVSFLPRILQEEPHDLH</sequence>
<evidence type="ECO:0000313" key="2">
    <source>
        <dbReference type="EMBL" id="PDX89179.1"/>
    </source>
</evidence>
<name>A0A2A7BCY6_9FIRM</name>
<feature type="transmembrane region" description="Helical" evidence="1">
    <location>
        <begin position="6"/>
        <end position="27"/>
    </location>
</feature>
<feature type="transmembrane region" description="Helical" evidence="1">
    <location>
        <begin position="64"/>
        <end position="87"/>
    </location>
</feature>
<feature type="transmembrane region" description="Helical" evidence="1">
    <location>
        <begin position="34"/>
        <end position="58"/>
    </location>
</feature>
<evidence type="ECO:0000256" key="1">
    <source>
        <dbReference type="SAM" id="Phobius"/>
    </source>
</evidence>
<dbReference type="EMBL" id="NOUW01000027">
    <property type="protein sequence ID" value="PDX89179.1"/>
    <property type="molecule type" value="Genomic_DNA"/>
</dbReference>
<gene>
    <name evidence="2" type="ORF">CHR61_09800</name>
</gene>
<accession>A0A2A7BCY6</accession>
<protein>
    <submittedName>
        <fullName evidence="2">Uncharacterized protein</fullName>
    </submittedName>
</protein>
<comment type="caution">
    <text evidence="2">The sequence shown here is derived from an EMBL/GenBank/DDBJ whole genome shotgun (WGS) entry which is preliminary data.</text>
</comment>